<dbReference type="InterPro" id="IPR023584">
    <property type="entry name" value="Ribosome_recyc_fac_dom"/>
</dbReference>
<comment type="caution">
    <text evidence="8">The sequence shown here is derived from an EMBL/GenBank/DDBJ whole genome shotgun (WGS) entry which is preliminary data.</text>
</comment>
<reference evidence="8" key="2">
    <citation type="submission" date="2021-08" db="EMBL/GenBank/DDBJ databases">
        <authorList>
            <person name="Dalcin Martins P."/>
        </authorList>
    </citation>
    <scope>NUCLEOTIDE SEQUENCE</scope>
    <source>
        <strain evidence="8">MAG_39</strain>
    </source>
</reference>
<name>A0A953J385_9BACT</name>
<dbReference type="Pfam" id="PF01765">
    <property type="entry name" value="RRF"/>
    <property type="match status" value="1"/>
</dbReference>
<dbReference type="EMBL" id="JAIOIV010000010">
    <property type="protein sequence ID" value="MBZ0154733.1"/>
    <property type="molecule type" value="Genomic_DNA"/>
</dbReference>
<keyword evidence="3 6" id="KW-0963">Cytoplasm</keyword>
<dbReference type="NCBIfam" id="TIGR00496">
    <property type="entry name" value="frr"/>
    <property type="match status" value="1"/>
</dbReference>
<dbReference type="Proteomes" id="UP000705867">
    <property type="component" value="Unassembled WGS sequence"/>
</dbReference>
<evidence type="ECO:0000256" key="4">
    <source>
        <dbReference type="ARBA" id="ARBA00022917"/>
    </source>
</evidence>
<feature type="domain" description="Ribosome recycling factor" evidence="7">
    <location>
        <begin position="19"/>
        <end position="182"/>
    </location>
</feature>
<dbReference type="HAMAP" id="MF_00040">
    <property type="entry name" value="RRF"/>
    <property type="match status" value="1"/>
</dbReference>
<dbReference type="SUPFAM" id="SSF55194">
    <property type="entry name" value="Ribosome recycling factor, RRF"/>
    <property type="match status" value="1"/>
</dbReference>
<dbReference type="Gene3D" id="1.10.132.20">
    <property type="entry name" value="Ribosome-recycling factor"/>
    <property type="match status" value="1"/>
</dbReference>
<protein>
    <recommendedName>
        <fullName evidence="6">Ribosome-recycling factor</fullName>
        <shortName evidence="6">RRF</shortName>
    </recommendedName>
    <alternativeName>
        <fullName evidence="6">Ribosome-releasing factor</fullName>
    </alternativeName>
</protein>
<evidence type="ECO:0000256" key="5">
    <source>
        <dbReference type="ARBA" id="ARBA00025050"/>
    </source>
</evidence>
<evidence type="ECO:0000313" key="8">
    <source>
        <dbReference type="EMBL" id="MBZ0154733.1"/>
    </source>
</evidence>
<reference evidence="8" key="1">
    <citation type="journal article" date="2021" name="bioRxiv">
        <title>Unraveling nitrogen, sulfur and carbon metabolic pathways and microbial community transcriptional responses to substrate deprivation and toxicity stresses in a bioreactor mimicking anoxic brackish coastal sediment conditions.</title>
        <authorList>
            <person name="Martins P.D."/>
            <person name="Echeveste M.J."/>
            <person name="Arshad A."/>
            <person name="Kurth J."/>
            <person name="Ouboter H."/>
            <person name="Jetten M.S.M."/>
            <person name="Welte C.U."/>
        </authorList>
    </citation>
    <scope>NUCLEOTIDE SEQUENCE</scope>
    <source>
        <strain evidence="8">MAG_39</strain>
    </source>
</reference>
<evidence type="ECO:0000256" key="1">
    <source>
        <dbReference type="ARBA" id="ARBA00004496"/>
    </source>
</evidence>
<dbReference type="PANTHER" id="PTHR20982:SF3">
    <property type="entry name" value="MITOCHONDRIAL RIBOSOME RECYCLING FACTOR PSEUDO 1"/>
    <property type="match status" value="1"/>
</dbReference>
<dbReference type="FunFam" id="1.10.132.20:FF:000001">
    <property type="entry name" value="Ribosome-recycling factor"/>
    <property type="match status" value="1"/>
</dbReference>
<dbReference type="PANTHER" id="PTHR20982">
    <property type="entry name" value="RIBOSOME RECYCLING FACTOR"/>
    <property type="match status" value="1"/>
</dbReference>
<evidence type="ECO:0000256" key="3">
    <source>
        <dbReference type="ARBA" id="ARBA00022490"/>
    </source>
</evidence>
<comment type="function">
    <text evidence="5 6">Responsible for the release of ribosomes from messenger RNA at the termination of protein biosynthesis. May increase the efficiency of translation by recycling ribosomes from one round of translation to another.</text>
</comment>
<comment type="similarity">
    <text evidence="2 6">Belongs to the RRF family.</text>
</comment>
<dbReference type="GO" id="GO:0006415">
    <property type="term" value="P:translational termination"/>
    <property type="evidence" value="ECO:0007669"/>
    <property type="project" value="UniProtKB-UniRule"/>
</dbReference>
<comment type="subcellular location">
    <subcellularLocation>
        <location evidence="1 6">Cytoplasm</location>
    </subcellularLocation>
</comment>
<organism evidence="8 9">
    <name type="scientific">Candidatus Nitrobium versatile</name>
    <dbReference type="NCBI Taxonomy" id="2884831"/>
    <lineage>
        <taxon>Bacteria</taxon>
        <taxon>Pseudomonadati</taxon>
        <taxon>Nitrospirota</taxon>
        <taxon>Nitrospiria</taxon>
        <taxon>Nitrospirales</taxon>
        <taxon>Nitrospiraceae</taxon>
        <taxon>Candidatus Nitrobium</taxon>
    </lineage>
</organism>
<dbReference type="InterPro" id="IPR036191">
    <property type="entry name" value="RRF_sf"/>
</dbReference>
<dbReference type="InterPro" id="IPR002661">
    <property type="entry name" value="Ribosome_recyc_fac"/>
</dbReference>
<proteinExistence type="inferred from homology"/>
<dbReference type="GO" id="GO:0005737">
    <property type="term" value="C:cytoplasm"/>
    <property type="evidence" value="ECO:0007669"/>
    <property type="project" value="UniProtKB-SubCell"/>
</dbReference>
<accession>A0A953J385</accession>
<sequence>MQELKKKVTERMTGATESLKKDLASIRTGRASLALLDGIQIDYYGTMSPISQVATLGIPESRTITIQPWEPKLIPEIEKAILKSDLGLTPGNDGKTIRLAIPTLTEERRKQLVKVVKKRGEEAKIAIRNIRRDINDELKKTEKEKHLSEDDVKRFHDEIQKITDAYIQKVDDIVHHKEKEIMEV</sequence>
<keyword evidence="4 6" id="KW-0648">Protein biosynthesis</keyword>
<dbReference type="AlphaFoldDB" id="A0A953J385"/>
<gene>
    <name evidence="6 8" type="primary">frr</name>
    <name evidence="8" type="ORF">K8I29_00790</name>
</gene>
<dbReference type="FunFam" id="3.30.1360.40:FF:000001">
    <property type="entry name" value="Ribosome-recycling factor"/>
    <property type="match status" value="1"/>
</dbReference>
<evidence type="ECO:0000256" key="2">
    <source>
        <dbReference type="ARBA" id="ARBA00005912"/>
    </source>
</evidence>
<dbReference type="Gene3D" id="3.30.1360.40">
    <property type="match status" value="1"/>
</dbReference>
<dbReference type="CDD" id="cd00520">
    <property type="entry name" value="RRF"/>
    <property type="match status" value="1"/>
</dbReference>
<evidence type="ECO:0000259" key="7">
    <source>
        <dbReference type="Pfam" id="PF01765"/>
    </source>
</evidence>
<evidence type="ECO:0000313" key="9">
    <source>
        <dbReference type="Proteomes" id="UP000705867"/>
    </source>
</evidence>
<dbReference type="GO" id="GO:0043023">
    <property type="term" value="F:ribosomal large subunit binding"/>
    <property type="evidence" value="ECO:0007669"/>
    <property type="project" value="TreeGrafter"/>
</dbReference>
<evidence type="ECO:0000256" key="6">
    <source>
        <dbReference type="HAMAP-Rule" id="MF_00040"/>
    </source>
</evidence>